<evidence type="ECO:0000256" key="7">
    <source>
        <dbReference type="ARBA" id="ARBA00022927"/>
    </source>
</evidence>
<evidence type="ECO:0000256" key="10">
    <source>
        <dbReference type="SAM" id="MobiDB-lite"/>
    </source>
</evidence>
<name>A0A9D7FAI0_9RHOO</name>
<feature type="domain" description="TonB C-terminal" evidence="11">
    <location>
        <begin position="145"/>
        <end position="239"/>
    </location>
</feature>
<reference evidence="12" key="1">
    <citation type="submission" date="2020-10" db="EMBL/GenBank/DDBJ databases">
        <title>Connecting structure to function with the recovery of over 1000 high-quality activated sludge metagenome-assembled genomes encoding full-length rRNA genes using long-read sequencing.</title>
        <authorList>
            <person name="Singleton C.M."/>
            <person name="Petriglieri F."/>
            <person name="Kristensen J.M."/>
            <person name="Kirkegaard R.H."/>
            <person name="Michaelsen T.Y."/>
            <person name="Andersen M.H."/>
            <person name="Karst S.M."/>
            <person name="Dueholm M.S."/>
            <person name="Nielsen P.H."/>
            <person name="Albertsen M."/>
        </authorList>
    </citation>
    <scope>NUCLEOTIDE SEQUENCE</scope>
    <source>
        <strain evidence="12">EsbW_18-Q3-R4-48_MAXAC.044</strain>
    </source>
</reference>
<evidence type="ECO:0000256" key="1">
    <source>
        <dbReference type="ARBA" id="ARBA00004383"/>
    </source>
</evidence>
<gene>
    <name evidence="12" type="ORF">IPJ48_19455</name>
</gene>
<dbReference type="GO" id="GO:0098797">
    <property type="term" value="C:plasma membrane protein complex"/>
    <property type="evidence" value="ECO:0007669"/>
    <property type="project" value="TreeGrafter"/>
</dbReference>
<evidence type="ECO:0000313" key="13">
    <source>
        <dbReference type="Proteomes" id="UP000886602"/>
    </source>
</evidence>
<dbReference type="Proteomes" id="UP000886602">
    <property type="component" value="Unassembled WGS sequence"/>
</dbReference>
<evidence type="ECO:0000256" key="5">
    <source>
        <dbReference type="ARBA" id="ARBA00022519"/>
    </source>
</evidence>
<evidence type="ECO:0000256" key="6">
    <source>
        <dbReference type="ARBA" id="ARBA00022692"/>
    </source>
</evidence>
<dbReference type="InterPro" id="IPR037682">
    <property type="entry name" value="TonB_C"/>
</dbReference>
<comment type="subcellular location">
    <subcellularLocation>
        <location evidence="1">Cell inner membrane</location>
        <topology evidence="1">Single-pass membrane protein</topology>
        <orientation evidence="1">Periplasmic side</orientation>
    </subcellularLocation>
</comment>
<keyword evidence="8" id="KW-1133">Transmembrane helix</keyword>
<dbReference type="InterPro" id="IPR051045">
    <property type="entry name" value="TonB-dependent_transducer"/>
</dbReference>
<dbReference type="Pfam" id="PF03544">
    <property type="entry name" value="TonB_C"/>
    <property type="match status" value="1"/>
</dbReference>
<dbReference type="GO" id="GO:0031992">
    <property type="term" value="F:energy transducer activity"/>
    <property type="evidence" value="ECO:0007669"/>
    <property type="project" value="TreeGrafter"/>
</dbReference>
<organism evidence="12 13">
    <name type="scientific">Candidatus Propionivibrio dominans</name>
    <dbReference type="NCBI Taxonomy" id="2954373"/>
    <lineage>
        <taxon>Bacteria</taxon>
        <taxon>Pseudomonadati</taxon>
        <taxon>Pseudomonadota</taxon>
        <taxon>Betaproteobacteria</taxon>
        <taxon>Rhodocyclales</taxon>
        <taxon>Rhodocyclaceae</taxon>
        <taxon>Propionivibrio</taxon>
    </lineage>
</organism>
<dbReference type="EMBL" id="JADJNC010000060">
    <property type="protein sequence ID" value="MBK7425077.1"/>
    <property type="molecule type" value="Genomic_DNA"/>
</dbReference>
<dbReference type="Gene3D" id="3.30.1150.10">
    <property type="match status" value="1"/>
</dbReference>
<comment type="similarity">
    <text evidence="2">Belongs to the TonB family.</text>
</comment>
<evidence type="ECO:0000313" key="12">
    <source>
        <dbReference type="EMBL" id="MBK7425077.1"/>
    </source>
</evidence>
<feature type="region of interest" description="Disordered" evidence="10">
    <location>
        <begin position="46"/>
        <end position="139"/>
    </location>
</feature>
<dbReference type="AlphaFoldDB" id="A0A9D7FAI0"/>
<dbReference type="PANTHER" id="PTHR33446">
    <property type="entry name" value="PROTEIN TONB-RELATED"/>
    <property type="match status" value="1"/>
</dbReference>
<comment type="caution">
    <text evidence="12">The sequence shown here is derived from an EMBL/GenBank/DDBJ whole genome shotgun (WGS) entry which is preliminary data.</text>
</comment>
<proteinExistence type="inferred from homology"/>
<keyword evidence="3" id="KW-0813">Transport</keyword>
<accession>A0A9D7FAI0</accession>
<protein>
    <submittedName>
        <fullName evidence="12">Energy transducer TonB</fullName>
    </submittedName>
</protein>
<dbReference type="PANTHER" id="PTHR33446:SF2">
    <property type="entry name" value="PROTEIN TONB"/>
    <property type="match status" value="1"/>
</dbReference>
<feature type="compositionally biased region" description="Low complexity" evidence="10">
    <location>
        <begin position="110"/>
        <end position="130"/>
    </location>
</feature>
<sequence>MLPSSRRTLLQALIVSVLIHAVLLWRGVVLFPVRLEPPPASINVVISRDPQGETARPVSLPATRPLPEPAKPSSQLVRNAGPRPILVTEPASAPRAEPPAQSVTSDAGQTAPSSPGGAARGGARSTAPTAPDVTPDGASADDLRQYRLSLAISARRFKRYPVLARERGWEGTAEVALNVNALLPVPEVVLVRSSGQGVLDQQALEMMTQAARVTSLPPSLKGRDFRILLPVKFSLEGDQ</sequence>
<evidence type="ECO:0000256" key="8">
    <source>
        <dbReference type="ARBA" id="ARBA00022989"/>
    </source>
</evidence>
<keyword evidence="9" id="KW-0472">Membrane</keyword>
<keyword evidence="7" id="KW-0653">Protein transport</keyword>
<dbReference type="SUPFAM" id="SSF74653">
    <property type="entry name" value="TolA/TonB C-terminal domain"/>
    <property type="match status" value="1"/>
</dbReference>
<dbReference type="InterPro" id="IPR006260">
    <property type="entry name" value="TonB/TolA_C"/>
</dbReference>
<evidence type="ECO:0000256" key="4">
    <source>
        <dbReference type="ARBA" id="ARBA00022475"/>
    </source>
</evidence>
<evidence type="ECO:0000259" key="11">
    <source>
        <dbReference type="PROSITE" id="PS52015"/>
    </source>
</evidence>
<evidence type="ECO:0000256" key="9">
    <source>
        <dbReference type="ARBA" id="ARBA00023136"/>
    </source>
</evidence>
<keyword evidence="5" id="KW-0997">Cell inner membrane</keyword>
<dbReference type="PROSITE" id="PS52015">
    <property type="entry name" value="TONB_CTD"/>
    <property type="match status" value="1"/>
</dbReference>
<evidence type="ECO:0000256" key="2">
    <source>
        <dbReference type="ARBA" id="ARBA00006555"/>
    </source>
</evidence>
<keyword evidence="4" id="KW-1003">Cell membrane</keyword>
<evidence type="ECO:0000256" key="3">
    <source>
        <dbReference type="ARBA" id="ARBA00022448"/>
    </source>
</evidence>
<keyword evidence="6" id="KW-0812">Transmembrane</keyword>
<dbReference type="GO" id="GO:0015031">
    <property type="term" value="P:protein transport"/>
    <property type="evidence" value="ECO:0007669"/>
    <property type="project" value="UniProtKB-KW"/>
</dbReference>
<dbReference type="NCBIfam" id="TIGR01352">
    <property type="entry name" value="tonB_Cterm"/>
    <property type="match status" value="1"/>
</dbReference>
<feature type="compositionally biased region" description="Low complexity" evidence="10">
    <location>
        <begin position="89"/>
        <end position="100"/>
    </location>
</feature>
<dbReference type="GO" id="GO:0055085">
    <property type="term" value="P:transmembrane transport"/>
    <property type="evidence" value="ECO:0007669"/>
    <property type="project" value="InterPro"/>
</dbReference>